<gene>
    <name evidence="4" type="ORF">DPM12_02100</name>
</gene>
<dbReference type="PANTHER" id="PTHR43477:SF1">
    <property type="entry name" value="DIHYDROANTICAPSIN 7-DEHYDROGENASE"/>
    <property type="match status" value="1"/>
</dbReference>
<keyword evidence="2" id="KW-0560">Oxidoreductase</keyword>
<dbReference type="Proteomes" id="UP000250462">
    <property type="component" value="Unassembled WGS sequence"/>
</dbReference>
<dbReference type="AlphaFoldDB" id="A0A329R4Z3"/>
<dbReference type="SUPFAM" id="SSF51735">
    <property type="entry name" value="NAD(P)-binding Rossmann-fold domains"/>
    <property type="match status" value="1"/>
</dbReference>
<evidence type="ECO:0000256" key="1">
    <source>
        <dbReference type="ARBA" id="ARBA00006484"/>
    </source>
</evidence>
<proteinExistence type="inferred from homology"/>
<evidence type="ECO:0000256" key="2">
    <source>
        <dbReference type="ARBA" id="ARBA00023002"/>
    </source>
</evidence>
<evidence type="ECO:0000256" key="3">
    <source>
        <dbReference type="SAM" id="Phobius"/>
    </source>
</evidence>
<protein>
    <submittedName>
        <fullName evidence="4">3-oxoacyl-ACP reductase</fullName>
    </submittedName>
</protein>
<dbReference type="Gene3D" id="3.40.50.720">
    <property type="entry name" value="NAD(P)-binding Rossmann-like Domain"/>
    <property type="match status" value="1"/>
</dbReference>
<dbReference type="InterPro" id="IPR002347">
    <property type="entry name" value="SDR_fam"/>
</dbReference>
<dbReference type="PRINTS" id="PR00081">
    <property type="entry name" value="GDHRDH"/>
</dbReference>
<dbReference type="CDD" id="cd05233">
    <property type="entry name" value="SDR_c"/>
    <property type="match status" value="1"/>
</dbReference>
<dbReference type="Pfam" id="PF13561">
    <property type="entry name" value="adh_short_C2"/>
    <property type="match status" value="1"/>
</dbReference>
<dbReference type="OrthoDB" id="670853at2"/>
<organism evidence="4 5">
    <name type="scientific">Phytoactinopolyspora halophila</name>
    <dbReference type="NCBI Taxonomy" id="1981511"/>
    <lineage>
        <taxon>Bacteria</taxon>
        <taxon>Bacillati</taxon>
        <taxon>Actinomycetota</taxon>
        <taxon>Actinomycetes</taxon>
        <taxon>Jiangellales</taxon>
        <taxon>Jiangellaceae</taxon>
        <taxon>Phytoactinopolyspora</taxon>
    </lineage>
</organism>
<sequence length="248" mass="25571">MVLEGKVAVIYGAAGAIGGAIARAFAREGASVYLGGRTRDKLEPLADGIRAKGGMADVGTVDVTDEEAVNAYVDAIAAQAGHVDISVNVIGLGDVQQPLPEISVADFLQPVTTAVRTHFLTTKAASRHMMRQRSGVVLAFGGAGATTMPGLGGFVVALDAIESLRRQWACDLGPYGIRVVTLKSAGIPETIPEDFPNRDQIVAGLPPALLGERATLEDVGNVAAFVASDRARSLTATAVNMSAGAMMD</sequence>
<evidence type="ECO:0000313" key="5">
    <source>
        <dbReference type="Proteomes" id="UP000250462"/>
    </source>
</evidence>
<dbReference type="EMBL" id="QMIG01000001">
    <property type="protein sequence ID" value="RAW18986.1"/>
    <property type="molecule type" value="Genomic_DNA"/>
</dbReference>
<comment type="similarity">
    <text evidence="1">Belongs to the short-chain dehydrogenases/reductases (SDR) family.</text>
</comment>
<accession>A0A329R4Z3</accession>
<name>A0A329R4Z3_9ACTN</name>
<reference evidence="4 5" key="1">
    <citation type="submission" date="2018-06" db="EMBL/GenBank/DDBJ databases">
        <title>Phytoactinopolyspora halophila sp. nov., a novel halophilic actinomycete isolated from a saline soil in China.</title>
        <authorList>
            <person name="Tang S.-K."/>
        </authorList>
    </citation>
    <scope>NUCLEOTIDE SEQUENCE [LARGE SCALE GENOMIC DNA]</scope>
    <source>
        <strain evidence="4 5">YIM 96934</strain>
    </source>
</reference>
<dbReference type="GO" id="GO:0016491">
    <property type="term" value="F:oxidoreductase activity"/>
    <property type="evidence" value="ECO:0007669"/>
    <property type="project" value="UniProtKB-KW"/>
</dbReference>
<evidence type="ECO:0000313" key="4">
    <source>
        <dbReference type="EMBL" id="RAW18986.1"/>
    </source>
</evidence>
<keyword evidence="3" id="KW-0472">Membrane</keyword>
<keyword evidence="3" id="KW-1133">Transmembrane helix</keyword>
<keyword evidence="3" id="KW-0812">Transmembrane</keyword>
<dbReference type="InterPro" id="IPR051122">
    <property type="entry name" value="SDR_DHRS6-like"/>
</dbReference>
<dbReference type="PANTHER" id="PTHR43477">
    <property type="entry name" value="DIHYDROANTICAPSIN 7-DEHYDROGENASE"/>
    <property type="match status" value="1"/>
</dbReference>
<dbReference type="InterPro" id="IPR036291">
    <property type="entry name" value="NAD(P)-bd_dom_sf"/>
</dbReference>
<keyword evidence="5" id="KW-1185">Reference proteome</keyword>
<comment type="caution">
    <text evidence="4">The sequence shown here is derived from an EMBL/GenBank/DDBJ whole genome shotgun (WGS) entry which is preliminary data.</text>
</comment>
<feature type="transmembrane region" description="Helical" evidence="3">
    <location>
        <begin position="136"/>
        <end position="158"/>
    </location>
</feature>